<keyword evidence="3" id="KW-0378">Hydrolase</keyword>
<proteinExistence type="predicted"/>
<dbReference type="GO" id="GO:0003676">
    <property type="term" value="F:nucleic acid binding"/>
    <property type="evidence" value="ECO:0007669"/>
    <property type="project" value="InterPro"/>
</dbReference>
<gene>
    <name evidence="4" type="ORF">PACLA_8A025316</name>
</gene>
<evidence type="ECO:0000256" key="3">
    <source>
        <dbReference type="ARBA" id="ARBA00022801"/>
    </source>
</evidence>
<evidence type="ECO:0000256" key="2">
    <source>
        <dbReference type="ARBA" id="ARBA00022722"/>
    </source>
</evidence>
<dbReference type="GO" id="GO:0016788">
    <property type="term" value="F:hydrolase activity, acting on ester bonds"/>
    <property type="evidence" value="ECO:0007669"/>
    <property type="project" value="InterPro"/>
</dbReference>
<comment type="caution">
    <text evidence="4">The sequence shown here is derived from an EMBL/GenBank/DDBJ whole genome shotgun (WGS) entry which is preliminary data.</text>
</comment>
<dbReference type="Gene3D" id="3.40.1350.10">
    <property type="match status" value="1"/>
</dbReference>
<evidence type="ECO:0000313" key="5">
    <source>
        <dbReference type="Proteomes" id="UP001152795"/>
    </source>
</evidence>
<dbReference type="EMBL" id="CACRXK020000529">
    <property type="protein sequence ID" value="CAB3982667.1"/>
    <property type="molecule type" value="Genomic_DNA"/>
</dbReference>
<organism evidence="4 5">
    <name type="scientific">Paramuricea clavata</name>
    <name type="common">Red gorgonian</name>
    <name type="synonym">Violescent sea-whip</name>
    <dbReference type="NCBI Taxonomy" id="317549"/>
    <lineage>
        <taxon>Eukaryota</taxon>
        <taxon>Metazoa</taxon>
        <taxon>Cnidaria</taxon>
        <taxon>Anthozoa</taxon>
        <taxon>Octocorallia</taxon>
        <taxon>Malacalcyonacea</taxon>
        <taxon>Plexauridae</taxon>
        <taxon>Paramuricea</taxon>
    </lineage>
</organism>
<evidence type="ECO:0000256" key="1">
    <source>
        <dbReference type="ARBA" id="ARBA00001946"/>
    </source>
</evidence>
<dbReference type="AlphaFoldDB" id="A0A7D9HIS3"/>
<reference evidence="4" key="1">
    <citation type="submission" date="2020-04" db="EMBL/GenBank/DDBJ databases">
        <authorList>
            <person name="Alioto T."/>
            <person name="Alioto T."/>
            <person name="Gomez Garrido J."/>
        </authorList>
    </citation>
    <scope>NUCLEOTIDE SEQUENCE</scope>
    <source>
        <strain evidence="4">A484AB</strain>
    </source>
</reference>
<accession>A0A7D9HIS3</accession>
<dbReference type="InterPro" id="IPR011856">
    <property type="entry name" value="tRNA_endonuc-like_dom_sf"/>
</dbReference>
<keyword evidence="2" id="KW-0540">Nuclease</keyword>
<name>A0A7D9HIS3_PARCT</name>
<dbReference type="Pfam" id="PF08774">
    <property type="entry name" value="VRR_NUC"/>
    <property type="match status" value="1"/>
</dbReference>
<sequence length="122" mass="13936">MILTNETNLHYAVVRYIRDNHTDAVIVHGLGEYQDTGSRRCDAWRKGYKGGQPDLILANPMNGYTGFAIELKSPKGTGIISENQMTWLNLLRKRGYMTLISDNYAKPVIQLNEYFKPDNRQA</sequence>
<evidence type="ECO:0000313" key="4">
    <source>
        <dbReference type="EMBL" id="CAB3982667.1"/>
    </source>
</evidence>
<dbReference type="InterPro" id="IPR014883">
    <property type="entry name" value="VRR_NUC"/>
</dbReference>
<dbReference type="GO" id="GO:0004518">
    <property type="term" value="F:nuclease activity"/>
    <property type="evidence" value="ECO:0007669"/>
    <property type="project" value="UniProtKB-KW"/>
</dbReference>
<comment type="cofactor">
    <cofactor evidence="1">
        <name>Mg(2+)</name>
        <dbReference type="ChEBI" id="CHEBI:18420"/>
    </cofactor>
</comment>
<keyword evidence="5" id="KW-1185">Reference proteome</keyword>
<protein>
    <submittedName>
        <fullName evidence="4">VRR-NUC domain-containing</fullName>
    </submittedName>
</protein>
<dbReference type="Proteomes" id="UP001152795">
    <property type="component" value="Unassembled WGS sequence"/>
</dbReference>